<dbReference type="RefSeq" id="WP_260901033.1">
    <property type="nucleotide sequence ID" value="NZ_JAOCZP010000002.1"/>
</dbReference>
<organism evidence="1 2">
    <name type="scientific">Chelativorans salis</name>
    <dbReference type="NCBI Taxonomy" id="2978478"/>
    <lineage>
        <taxon>Bacteria</taxon>
        <taxon>Pseudomonadati</taxon>
        <taxon>Pseudomonadota</taxon>
        <taxon>Alphaproteobacteria</taxon>
        <taxon>Hyphomicrobiales</taxon>
        <taxon>Phyllobacteriaceae</taxon>
        <taxon>Chelativorans</taxon>
    </lineage>
</organism>
<proteinExistence type="predicted"/>
<dbReference type="EMBL" id="JAOCZP010000002">
    <property type="protein sequence ID" value="MCT7374552.1"/>
    <property type="molecule type" value="Genomic_DNA"/>
</dbReference>
<sequence>MLKVFHSILIDVFAVEPSDQPLPLRGTGLPGGREGMSAVGACLAEQET</sequence>
<name>A0ABT2LJG6_9HYPH</name>
<keyword evidence="2" id="KW-1185">Reference proteome</keyword>
<comment type="caution">
    <text evidence="1">The sequence shown here is derived from an EMBL/GenBank/DDBJ whole genome shotgun (WGS) entry which is preliminary data.</text>
</comment>
<protein>
    <submittedName>
        <fullName evidence="1">Uncharacterized protein</fullName>
    </submittedName>
</protein>
<evidence type="ECO:0000313" key="1">
    <source>
        <dbReference type="EMBL" id="MCT7374552.1"/>
    </source>
</evidence>
<dbReference type="Proteomes" id="UP001320831">
    <property type="component" value="Unassembled WGS sequence"/>
</dbReference>
<accession>A0ABT2LJG6</accession>
<reference evidence="1 2" key="1">
    <citation type="submission" date="2022-09" db="EMBL/GenBank/DDBJ databases">
        <title>Chelativorans salina sp. nov., a novel slightly halophilic bacterium isolated from a saline lake sediment enrichment.</title>
        <authorList>
            <person name="Gao L."/>
            <person name="Fang B.-Z."/>
            <person name="Li W.-J."/>
        </authorList>
    </citation>
    <scope>NUCLEOTIDE SEQUENCE [LARGE SCALE GENOMIC DNA]</scope>
    <source>
        <strain evidence="1 2">EGI FJ00035</strain>
    </source>
</reference>
<gene>
    <name evidence="1" type="ORF">N5A92_05830</name>
</gene>
<evidence type="ECO:0000313" key="2">
    <source>
        <dbReference type="Proteomes" id="UP001320831"/>
    </source>
</evidence>